<proteinExistence type="predicted"/>
<dbReference type="OrthoDB" id="3913483at2759"/>
<keyword evidence="3" id="KW-1185">Reference proteome</keyword>
<evidence type="ECO:0000313" key="2">
    <source>
        <dbReference type="EMBL" id="USW47837.1"/>
    </source>
</evidence>
<protein>
    <recommendedName>
        <fullName evidence="4">SMP domain-containing protein</fullName>
    </recommendedName>
</protein>
<accession>A0A9Q9EFM6</accession>
<feature type="region of interest" description="Disordered" evidence="1">
    <location>
        <begin position="1"/>
        <end position="171"/>
    </location>
</feature>
<sequence>MSGTEQTAHLTKEDVRKEQQRETRAHGGIQPADSLSAGLQSIVDSADKNKAEVIAERQANLPLPEQPPVASDFNSADQSTVNVGSGRTSGPFSHGNDALREPATGASAVREDGNTTGRNTLGQGVGREAADGLSGPPADAVAQGSKNKAGLADTTGKDYGYPQKNDPANTN</sequence>
<gene>
    <name evidence="2" type="ORF">Slin15195_G011560</name>
</gene>
<organism evidence="2 3">
    <name type="scientific">Septoria linicola</name>
    <dbReference type="NCBI Taxonomy" id="215465"/>
    <lineage>
        <taxon>Eukaryota</taxon>
        <taxon>Fungi</taxon>
        <taxon>Dikarya</taxon>
        <taxon>Ascomycota</taxon>
        <taxon>Pezizomycotina</taxon>
        <taxon>Dothideomycetes</taxon>
        <taxon>Dothideomycetidae</taxon>
        <taxon>Mycosphaerellales</taxon>
        <taxon>Mycosphaerellaceae</taxon>
        <taxon>Septoria</taxon>
    </lineage>
</organism>
<dbReference type="AlphaFoldDB" id="A0A9Q9EFM6"/>
<name>A0A9Q9EFM6_9PEZI</name>
<feature type="compositionally biased region" description="Basic and acidic residues" evidence="1">
    <location>
        <begin position="10"/>
        <end position="25"/>
    </location>
</feature>
<evidence type="ECO:0008006" key="4">
    <source>
        <dbReference type="Google" id="ProtNLM"/>
    </source>
</evidence>
<feature type="compositionally biased region" description="Polar residues" evidence="1">
    <location>
        <begin position="72"/>
        <end position="91"/>
    </location>
</feature>
<reference evidence="2" key="1">
    <citation type="submission" date="2022-06" db="EMBL/GenBank/DDBJ databases">
        <title>Complete genome sequences of two strains of the flax pathogen Septoria linicola.</title>
        <authorList>
            <person name="Lapalu N."/>
            <person name="Simon A."/>
            <person name="Demenou B."/>
            <person name="Paumier D."/>
            <person name="Guillot M.-P."/>
            <person name="Gout L."/>
            <person name="Valade R."/>
        </authorList>
    </citation>
    <scope>NUCLEOTIDE SEQUENCE</scope>
    <source>
        <strain evidence="2">SE15195</strain>
    </source>
</reference>
<evidence type="ECO:0000313" key="3">
    <source>
        <dbReference type="Proteomes" id="UP001056384"/>
    </source>
</evidence>
<dbReference type="EMBL" id="CP099418">
    <property type="protein sequence ID" value="USW47837.1"/>
    <property type="molecule type" value="Genomic_DNA"/>
</dbReference>
<evidence type="ECO:0000256" key="1">
    <source>
        <dbReference type="SAM" id="MobiDB-lite"/>
    </source>
</evidence>
<dbReference type="Proteomes" id="UP001056384">
    <property type="component" value="Chromosome 1"/>
</dbReference>
<feature type="compositionally biased region" description="Basic and acidic residues" evidence="1">
    <location>
        <begin position="45"/>
        <end position="55"/>
    </location>
</feature>